<reference evidence="1 2" key="1">
    <citation type="submission" date="2022-01" db="EMBL/GenBank/DDBJ databases">
        <title>Whole genome-based taxonomy of the Shewanellaceae.</title>
        <authorList>
            <person name="Martin-Rodriguez A.J."/>
        </authorList>
    </citation>
    <scope>NUCLEOTIDE SEQUENCE [LARGE SCALE GENOMIC DNA]</scope>
    <source>
        <strain evidence="1 2">DSM 24955</strain>
    </source>
</reference>
<accession>A0ABT0KPP2</accession>
<keyword evidence="2" id="KW-1185">Reference proteome</keyword>
<evidence type="ECO:0000313" key="2">
    <source>
        <dbReference type="Proteomes" id="UP001202134"/>
    </source>
</evidence>
<sequence length="125" mass="13630">MTDKVTGSAYLQGLSLQCNEQYITVGFRFGKNTGVPSAPIDVTVRVDSNEAFVVSTKNFSNSHNSSFMLHDDEQTELIGQLKKGDKLIFKGMNKRTGSPSELHSAGLKGFTKAYTKLAIHCGLNN</sequence>
<gene>
    <name evidence="1" type="ORF">L2737_10850</name>
</gene>
<proteinExistence type="predicted"/>
<dbReference type="EMBL" id="JAKIKU010000005">
    <property type="protein sequence ID" value="MCL1045822.1"/>
    <property type="molecule type" value="Genomic_DNA"/>
</dbReference>
<organism evidence="1 2">
    <name type="scientific">Shewanella electrodiphila</name>
    <dbReference type="NCBI Taxonomy" id="934143"/>
    <lineage>
        <taxon>Bacteria</taxon>
        <taxon>Pseudomonadati</taxon>
        <taxon>Pseudomonadota</taxon>
        <taxon>Gammaproteobacteria</taxon>
        <taxon>Alteromonadales</taxon>
        <taxon>Shewanellaceae</taxon>
        <taxon>Shewanella</taxon>
    </lineage>
</organism>
<dbReference type="RefSeq" id="WP_248955713.1">
    <property type="nucleotide sequence ID" value="NZ_JAKIKU010000005.1"/>
</dbReference>
<protein>
    <submittedName>
        <fullName evidence="1">Uncharacterized protein</fullName>
    </submittedName>
</protein>
<name>A0ABT0KPP2_9GAMM</name>
<comment type="caution">
    <text evidence="1">The sequence shown here is derived from an EMBL/GenBank/DDBJ whole genome shotgun (WGS) entry which is preliminary data.</text>
</comment>
<evidence type="ECO:0000313" key="1">
    <source>
        <dbReference type="EMBL" id="MCL1045822.1"/>
    </source>
</evidence>
<dbReference type="Proteomes" id="UP001202134">
    <property type="component" value="Unassembled WGS sequence"/>
</dbReference>